<dbReference type="InterPro" id="IPR043502">
    <property type="entry name" value="DNA/RNA_pol_sf"/>
</dbReference>
<dbReference type="AlphaFoldDB" id="A0A151SHW2"/>
<feature type="domain" description="Reverse transcriptase Ty1/copia-type" evidence="1">
    <location>
        <begin position="3"/>
        <end position="178"/>
    </location>
</feature>
<dbReference type="Pfam" id="PF07727">
    <property type="entry name" value="RVT_2"/>
    <property type="match status" value="1"/>
</dbReference>
<proteinExistence type="predicted"/>
<accession>A0A151SHW2</accession>
<dbReference type="Gramene" id="C.cajan_00613.t">
    <property type="protein sequence ID" value="C.cajan_00613.t.cds1"/>
    <property type="gene ID" value="C.cajan_00613"/>
</dbReference>
<reference evidence="2 3" key="1">
    <citation type="journal article" date="2012" name="Nat. Biotechnol.">
        <title>Draft genome sequence of pigeonpea (Cajanus cajan), an orphan legume crop of resource-poor farmers.</title>
        <authorList>
            <person name="Varshney R.K."/>
            <person name="Chen W."/>
            <person name="Li Y."/>
            <person name="Bharti A.K."/>
            <person name="Saxena R.K."/>
            <person name="Schlueter J.A."/>
            <person name="Donoghue M.T."/>
            <person name="Azam S."/>
            <person name="Fan G."/>
            <person name="Whaley A.M."/>
            <person name="Farmer A.D."/>
            <person name="Sheridan J."/>
            <person name="Iwata A."/>
            <person name="Tuteja R."/>
            <person name="Penmetsa R.V."/>
            <person name="Wu W."/>
            <person name="Upadhyaya H.D."/>
            <person name="Yang S.P."/>
            <person name="Shah T."/>
            <person name="Saxena K.B."/>
            <person name="Michael T."/>
            <person name="McCombie W.R."/>
            <person name="Yang B."/>
            <person name="Zhang G."/>
            <person name="Yang H."/>
            <person name="Wang J."/>
            <person name="Spillane C."/>
            <person name="Cook D.R."/>
            <person name="May G.D."/>
            <person name="Xu X."/>
            <person name="Jackson S.A."/>
        </authorList>
    </citation>
    <scope>NUCLEOTIDE SEQUENCE [LARGE SCALE GENOMIC DNA]</scope>
    <source>
        <strain evidence="3">cv. Asha</strain>
    </source>
</reference>
<protein>
    <submittedName>
        <fullName evidence="2">Retrovirus-related Pol polyprotein from transposon TNT 1-94</fullName>
    </submittedName>
</protein>
<gene>
    <name evidence="2" type="ORF">KK1_000632</name>
</gene>
<keyword evidence="3" id="KW-1185">Reference proteome</keyword>
<name>A0A151SHW2_CAJCA</name>
<evidence type="ECO:0000259" key="1">
    <source>
        <dbReference type="Pfam" id="PF07727"/>
    </source>
</evidence>
<dbReference type="SUPFAM" id="SSF56672">
    <property type="entry name" value="DNA/RNA polymerases"/>
    <property type="match status" value="1"/>
</dbReference>
<organism evidence="2 3">
    <name type="scientific">Cajanus cajan</name>
    <name type="common">Pigeon pea</name>
    <name type="synonym">Cajanus indicus</name>
    <dbReference type="NCBI Taxonomy" id="3821"/>
    <lineage>
        <taxon>Eukaryota</taxon>
        <taxon>Viridiplantae</taxon>
        <taxon>Streptophyta</taxon>
        <taxon>Embryophyta</taxon>
        <taxon>Tracheophyta</taxon>
        <taxon>Spermatophyta</taxon>
        <taxon>Magnoliopsida</taxon>
        <taxon>eudicotyledons</taxon>
        <taxon>Gunneridae</taxon>
        <taxon>Pentapetalae</taxon>
        <taxon>rosids</taxon>
        <taxon>fabids</taxon>
        <taxon>Fabales</taxon>
        <taxon>Fabaceae</taxon>
        <taxon>Papilionoideae</taxon>
        <taxon>50 kb inversion clade</taxon>
        <taxon>NPAAA clade</taxon>
        <taxon>indigoferoid/millettioid clade</taxon>
        <taxon>Phaseoleae</taxon>
        <taxon>Cajanus</taxon>
    </lineage>
</organism>
<dbReference type="InterPro" id="IPR013103">
    <property type="entry name" value="RVT_2"/>
</dbReference>
<dbReference type="Proteomes" id="UP000075243">
    <property type="component" value="Chromosome 11"/>
</dbReference>
<dbReference type="EMBL" id="CM003613">
    <property type="protein sequence ID" value="KYP54444.1"/>
    <property type="molecule type" value="Genomic_DNA"/>
</dbReference>
<evidence type="ECO:0000313" key="2">
    <source>
        <dbReference type="EMBL" id="KYP54444.1"/>
    </source>
</evidence>
<sequence>MVLVAHYDLELHQIDVKTAFLNENLEENVYMDQPVGFIEEGKEHMVCKLKKSIYGLKQASRQWYIKFNDTIMSFGFKENTIDWCIYLKVSGSKFIFLILYVDDILLATNDLGLLSETKKFLSNNFEMKDMGEAGYVIGIEIFHDKSQGLLGLSQKAYINKVLERFRMDTCSASPVPIQKGDKFSLMQCPKNDLERK</sequence>
<evidence type="ECO:0000313" key="3">
    <source>
        <dbReference type="Proteomes" id="UP000075243"/>
    </source>
</evidence>